<sequence>MNTTSTMKVGTKLAAAFSALAIMVLIVSGLSLKSLGDADSAFSQYVSGINAQVNFAEGMRNAVNRRAVAARNLVLVRDAADLAKEKALVLKADEDVMQQLDGLKKLFAVDTQAPPAARQMIVELERIESLYGPVARDIVRLAVDGDHERAITKMNNECRPLLAQLLAKVSEFAQYATEHADELKTQANERFAVQRMVLMIACMLALALAAVAGFVITRGLTRALGAEPAELGQAAQRVADGDLRPLDEEHRAPQGSVLSSLAVMQRSLAGIVVQVRGASDSIATGSTEIAAGSADLSQRTEVQASALQETAATMDELSNTVRHNAENAGRANELAQGASQVAARGGDVVGQVVSTMRAINDSSKRIEDIIGVIDSIAFQTNILALNAAVEAARAGDQGRGFAVVASEVRNLAQRSAQAAREIKTLISDSVSQVQAGTSLVDQAGTTMQEVVTAIQRVTEIMAEISTASREQSSGVEQVGQAVAQMDQTTQQNASLVEESAVAAQSLQQQAKDLVQAVSLFKLHHHSLQLAAT</sequence>
<comment type="caution">
    <text evidence="6">The sequence shown here is derived from an EMBL/GenBank/DDBJ whole genome shotgun (WGS) entry which is preliminary data.</text>
</comment>
<evidence type="ECO:0000313" key="6">
    <source>
        <dbReference type="EMBL" id="MDR6215508.1"/>
    </source>
</evidence>
<keyword evidence="4" id="KW-0472">Membrane</keyword>
<dbReference type="InterPro" id="IPR004089">
    <property type="entry name" value="MCPsignal_dom"/>
</dbReference>
<dbReference type="PROSITE" id="PS50111">
    <property type="entry name" value="CHEMOTAXIS_TRANSDUC_2"/>
    <property type="match status" value="1"/>
</dbReference>
<keyword evidence="4" id="KW-1133">Transmembrane helix</keyword>
<dbReference type="InterPro" id="IPR024478">
    <property type="entry name" value="HlyB_4HB_MCP"/>
</dbReference>
<protein>
    <submittedName>
        <fullName evidence="6">Methyl-accepting chemotaxis protein</fullName>
    </submittedName>
</protein>
<gene>
    <name evidence="6" type="ORF">QE399_003197</name>
</gene>
<organism evidence="6 7">
    <name type="scientific">Paracidovorax wautersii</name>
    <dbReference type="NCBI Taxonomy" id="1177982"/>
    <lineage>
        <taxon>Bacteria</taxon>
        <taxon>Pseudomonadati</taxon>
        <taxon>Pseudomonadota</taxon>
        <taxon>Betaproteobacteria</taxon>
        <taxon>Burkholderiales</taxon>
        <taxon>Comamonadaceae</taxon>
        <taxon>Paracidovorax</taxon>
    </lineage>
</organism>
<accession>A0ABU1IE72</accession>
<evidence type="ECO:0000256" key="3">
    <source>
        <dbReference type="PROSITE-ProRule" id="PRU00284"/>
    </source>
</evidence>
<dbReference type="Pfam" id="PF12729">
    <property type="entry name" value="4HB_MCP_1"/>
    <property type="match status" value="1"/>
</dbReference>
<dbReference type="InterPro" id="IPR051310">
    <property type="entry name" value="MCP_chemotaxis"/>
</dbReference>
<keyword evidence="7" id="KW-1185">Reference proteome</keyword>
<dbReference type="Pfam" id="PF00015">
    <property type="entry name" value="MCPsignal"/>
    <property type="match status" value="1"/>
</dbReference>
<name>A0ABU1IE72_9BURK</name>
<dbReference type="PANTHER" id="PTHR43531">
    <property type="entry name" value="PROTEIN ICFG"/>
    <property type="match status" value="1"/>
</dbReference>
<dbReference type="CDD" id="cd19411">
    <property type="entry name" value="MCP2201-like_sensor"/>
    <property type="match status" value="1"/>
</dbReference>
<evidence type="ECO:0000256" key="1">
    <source>
        <dbReference type="ARBA" id="ARBA00022481"/>
    </source>
</evidence>
<dbReference type="SMART" id="SM00283">
    <property type="entry name" value="MA"/>
    <property type="match status" value="1"/>
</dbReference>
<dbReference type="PANTHER" id="PTHR43531:SF14">
    <property type="entry name" value="METHYL-ACCEPTING CHEMOTAXIS PROTEIN I-RELATED"/>
    <property type="match status" value="1"/>
</dbReference>
<dbReference type="PRINTS" id="PR00260">
    <property type="entry name" value="CHEMTRNSDUCR"/>
</dbReference>
<feature type="domain" description="Methyl-accepting transducer" evidence="5">
    <location>
        <begin position="278"/>
        <end position="507"/>
    </location>
</feature>
<evidence type="ECO:0000256" key="4">
    <source>
        <dbReference type="SAM" id="Phobius"/>
    </source>
</evidence>
<evidence type="ECO:0000259" key="5">
    <source>
        <dbReference type="PROSITE" id="PS50111"/>
    </source>
</evidence>
<proteinExistence type="inferred from homology"/>
<dbReference type="RefSeq" id="WP_309830198.1">
    <property type="nucleotide sequence ID" value="NZ_JAVIZX010000001.1"/>
</dbReference>
<dbReference type="InterPro" id="IPR047347">
    <property type="entry name" value="YvaQ-like_sensor"/>
</dbReference>
<keyword evidence="4" id="KW-0812">Transmembrane</keyword>
<evidence type="ECO:0000313" key="7">
    <source>
        <dbReference type="Proteomes" id="UP001267710"/>
    </source>
</evidence>
<evidence type="ECO:0000256" key="2">
    <source>
        <dbReference type="ARBA" id="ARBA00029447"/>
    </source>
</evidence>
<dbReference type="SUPFAM" id="SSF58104">
    <property type="entry name" value="Methyl-accepting chemotaxis protein (MCP) signaling domain"/>
    <property type="match status" value="1"/>
</dbReference>
<dbReference type="Proteomes" id="UP001267710">
    <property type="component" value="Unassembled WGS sequence"/>
</dbReference>
<feature type="transmembrane region" description="Helical" evidence="4">
    <location>
        <begin position="196"/>
        <end position="216"/>
    </location>
</feature>
<dbReference type="CDD" id="cd11386">
    <property type="entry name" value="MCP_signal"/>
    <property type="match status" value="1"/>
</dbReference>
<keyword evidence="1" id="KW-0488">Methylation</keyword>
<comment type="similarity">
    <text evidence="2">Belongs to the methyl-accepting chemotaxis (MCP) protein family.</text>
</comment>
<dbReference type="EMBL" id="JAVIZX010000001">
    <property type="protein sequence ID" value="MDR6215508.1"/>
    <property type="molecule type" value="Genomic_DNA"/>
</dbReference>
<keyword evidence="3" id="KW-0807">Transducer</keyword>
<dbReference type="InterPro" id="IPR004090">
    <property type="entry name" value="Chemotax_Me-accpt_rcpt"/>
</dbReference>
<dbReference type="Gene3D" id="1.10.287.950">
    <property type="entry name" value="Methyl-accepting chemotaxis protein"/>
    <property type="match status" value="1"/>
</dbReference>
<reference evidence="6 7" key="1">
    <citation type="submission" date="2023-08" db="EMBL/GenBank/DDBJ databases">
        <title>Functional and genomic diversity of the sorghum phyllosphere microbiome.</title>
        <authorList>
            <person name="Shade A."/>
        </authorList>
    </citation>
    <scope>NUCLEOTIDE SEQUENCE [LARGE SCALE GENOMIC DNA]</scope>
    <source>
        <strain evidence="6 7">SORGH_AS_0335</strain>
    </source>
</reference>